<evidence type="ECO:0000256" key="2">
    <source>
        <dbReference type="ARBA" id="ARBA00004496"/>
    </source>
</evidence>
<dbReference type="GO" id="GO:0006432">
    <property type="term" value="P:phenylalanyl-tRNA aminoacylation"/>
    <property type="evidence" value="ECO:0007669"/>
    <property type="project" value="InterPro"/>
</dbReference>
<evidence type="ECO:0000256" key="9">
    <source>
        <dbReference type="ARBA" id="ARBA00022840"/>
    </source>
</evidence>
<keyword evidence="6 14" id="KW-0436">Ligase</keyword>
<dbReference type="Gene3D" id="3.30.930.10">
    <property type="entry name" value="Bira Bifunctional Protein, Domain 2"/>
    <property type="match status" value="1"/>
</dbReference>
<dbReference type="Gene3D" id="3.30.56.10">
    <property type="match status" value="2"/>
</dbReference>
<dbReference type="AlphaFoldDB" id="R1FTA9"/>
<dbReference type="InterPro" id="IPR041616">
    <property type="entry name" value="PheRS_beta_core"/>
</dbReference>
<dbReference type="InterPro" id="IPR005147">
    <property type="entry name" value="tRNA_synthase_B5-dom"/>
</dbReference>
<evidence type="ECO:0000256" key="8">
    <source>
        <dbReference type="ARBA" id="ARBA00022741"/>
    </source>
</evidence>
<reference evidence="14 15" key="1">
    <citation type="submission" date="2013-02" db="EMBL/GenBank/DDBJ databases">
        <title>Insights into archaeal evolution and symbiosis from the genomes of a Nanoarchaeon and its crenarchaeal host from Yellowstone National Park.</title>
        <authorList>
            <person name="Podar M."/>
            <person name="Makarova K.S."/>
            <person name="Graham D.E."/>
            <person name="Wolf Y.I."/>
            <person name="Koonin E.V."/>
            <person name="Reysenbach A.-L."/>
        </authorList>
    </citation>
    <scope>NUCLEOTIDE SEQUENCE [LARGE SCALE GENOMIC DNA]</scope>
</reference>
<accession>R1FTA9</accession>
<dbReference type="InterPro" id="IPR004531">
    <property type="entry name" value="Phe-tRNA-synth_IIc_bsu_arc_euk"/>
</dbReference>
<comment type="caution">
    <text evidence="14">The sequence shown here is derived from an EMBL/GenBank/DDBJ whole genome shotgun (WGS) entry which is preliminary data.</text>
</comment>
<keyword evidence="7" id="KW-0479">Metal-binding</keyword>
<keyword evidence="5" id="KW-0963">Cytoplasm</keyword>
<keyword evidence="10" id="KW-0460">Magnesium</keyword>
<dbReference type="PANTHER" id="PTHR10947:SF0">
    <property type="entry name" value="PHENYLALANINE--TRNA LIGASE BETA SUBUNIT"/>
    <property type="match status" value="1"/>
</dbReference>
<keyword evidence="11" id="KW-0648">Protein biosynthesis</keyword>
<evidence type="ECO:0000313" key="14">
    <source>
        <dbReference type="EMBL" id="EOD42345.1"/>
    </source>
</evidence>
<proteinExistence type="inferred from homology"/>
<protein>
    <recommendedName>
        <fullName evidence="4">phenylalanine--tRNA ligase</fullName>
        <ecNumber evidence="4">6.1.1.20</ecNumber>
    </recommendedName>
</protein>
<dbReference type="InterPro" id="IPR005146">
    <property type="entry name" value="B3/B4_tRNA-bd"/>
</dbReference>
<keyword evidence="9" id="KW-0067">ATP-binding</keyword>
<feature type="domain" description="B5" evidence="13">
    <location>
        <begin position="274"/>
        <end position="349"/>
    </location>
</feature>
<dbReference type="SUPFAM" id="SSF55681">
    <property type="entry name" value="Class II aaRS and biotin synthetases"/>
    <property type="match status" value="1"/>
</dbReference>
<dbReference type="Pfam" id="PF17759">
    <property type="entry name" value="tRNA_synthFbeta"/>
    <property type="match status" value="1"/>
</dbReference>
<organism evidence="14 15">
    <name type="scientific">Nanobsidianus stetteri</name>
    <dbReference type="NCBI Taxonomy" id="1294122"/>
    <lineage>
        <taxon>Archaea</taxon>
        <taxon>Nanobdellota</taxon>
        <taxon>Candidatus Nanoarchaeia</taxon>
        <taxon>Nanoarchaeales</taxon>
        <taxon>Nanopusillaceae</taxon>
        <taxon>Candidatus Nanobsidianus</taxon>
    </lineage>
</organism>
<dbReference type="PROSITE" id="PS51483">
    <property type="entry name" value="B5"/>
    <property type="match status" value="1"/>
</dbReference>
<evidence type="ECO:0000259" key="13">
    <source>
        <dbReference type="PROSITE" id="PS51483"/>
    </source>
</evidence>
<dbReference type="Proteomes" id="UP000053279">
    <property type="component" value="Unassembled WGS sequence"/>
</dbReference>
<dbReference type="SUPFAM" id="SSF46955">
    <property type="entry name" value="Putative DNA-binding domain"/>
    <property type="match status" value="2"/>
</dbReference>
<dbReference type="NCBIfam" id="TIGR00471">
    <property type="entry name" value="pheT_arch"/>
    <property type="match status" value="1"/>
</dbReference>
<keyword evidence="12 14" id="KW-0030">Aminoacyl-tRNA synthetase</keyword>
<dbReference type="GO" id="GO:0009328">
    <property type="term" value="C:phenylalanine-tRNA ligase complex"/>
    <property type="evidence" value="ECO:0007669"/>
    <property type="project" value="TreeGrafter"/>
</dbReference>
<dbReference type="InterPro" id="IPR020825">
    <property type="entry name" value="Phe-tRNA_synthase-like_B3/B4"/>
</dbReference>
<dbReference type="Pfam" id="PF03484">
    <property type="entry name" value="B5"/>
    <property type="match status" value="1"/>
</dbReference>
<dbReference type="InterPro" id="IPR045864">
    <property type="entry name" value="aa-tRNA-synth_II/BPL/LPL"/>
</dbReference>
<evidence type="ECO:0000256" key="3">
    <source>
        <dbReference type="ARBA" id="ARBA00007438"/>
    </source>
</evidence>
<evidence type="ECO:0000256" key="10">
    <source>
        <dbReference type="ARBA" id="ARBA00022842"/>
    </source>
</evidence>
<evidence type="ECO:0000256" key="4">
    <source>
        <dbReference type="ARBA" id="ARBA00012814"/>
    </source>
</evidence>
<evidence type="ECO:0000256" key="11">
    <source>
        <dbReference type="ARBA" id="ARBA00022917"/>
    </source>
</evidence>
<dbReference type="GO" id="GO:0005524">
    <property type="term" value="F:ATP binding"/>
    <property type="evidence" value="ECO:0007669"/>
    <property type="project" value="UniProtKB-KW"/>
</dbReference>
<dbReference type="GO" id="GO:0004826">
    <property type="term" value="F:phenylalanine-tRNA ligase activity"/>
    <property type="evidence" value="ECO:0007669"/>
    <property type="project" value="UniProtKB-EC"/>
</dbReference>
<dbReference type="InterPro" id="IPR009061">
    <property type="entry name" value="DNA-bd_dom_put_sf"/>
</dbReference>
<comment type="subcellular location">
    <subcellularLocation>
        <location evidence="2">Cytoplasm</location>
    </subcellularLocation>
</comment>
<name>R1FTA9_NANST</name>
<dbReference type="PANTHER" id="PTHR10947">
    <property type="entry name" value="PHENYLALANYL-TRNA SYNTHETASE BETA CHAIN AND LEUCINE-RICH REPEAT-CONTAINING PROTEIN 47"/>
    <property type="match status" value="1"/>
</dbReference>
<evidence type="ECO:0000256" key="1">
    <source>
        <dbReference type="ARBA" id="ARBA00001946"/>
    </source>
</evidence>
<evidence type="ECO:0000256" key="5">
    <source>
        <dbReference type="ARBA" id="ARBA00022490"/>
    </source>
</evidence>
<dbReference type="Gene3D" id="3.50.40.10">
    <property type="entry name" value="Phenylalanyl-trna Synthetase, Chain B, domain 3"/>
    <property type="match status" value="1"/>
</dbReference>
<dbReference type="FunFam" id="3.50.40.10:FF:000003">
    <property type="entry name" value="Phenylalanine--tRNA ligase beta subunit"/>
    <property type="match status" value="1"/>
</dbReference>
<evidence type="ECO:0000256" key="12">
    <source>
        <dbReference type="ARBA" id="ARBA00023146"/>
    </source>
</evidence>
<dbReference type="GO" id="GO:0003723">
    <property type="term" value="F:RNA binding"/>
    <property type="evidence" value="ECO:0007669"/>
    <property type="project" value="InterPro"/>
</dbReference>
<comment type="similarity">
    <text evidence="3">Belongs to the phenylalanyl-tRNA synthetase beta subunit family. Type 2 subfamily.</text>
</comment>
<evidence type="ECO:0000256" key="6">
    <source>
        <dbReference type="ARBA" id="ARBA00022598"/>
    </source>
</evidence>
<dbReference type="SMART" id="SM00873">
    <property type="entry name" value="B3_4"/>
    <property type="match status" value="1"/>
</dbReference>
<evidence type="ECO:0000256" key="7">
    <source>
        <dbReference type="ARBA" id="ARBA00022723"/>
    </source>
</evidence>
<dbReference type="GO" id="GO:0000287">
    <property type="term" value="F:magnesium ion binding"/>
    <property type="evidence" value="ECO:0007669"/>
    <property type="project" value="InterPro"/>
</dbReference>
<comment type="cofactor">
    <cofactor evidence="1">
        <name>Mg(2+)</name>
        <dbReference type="ChEBI" id="CHEBI:18420"/>
    </cofactor>
</comment>
<keyword evidence="8" id="KW-0547">Nucleotide-binding</keyword>
<gene>
    <name evidence="14" type="ORF">Nst1_504</name>
</gene>
<dbReference type="EC" id="6.1.1.20" evidence="4"/>
<dbReference type="EMBL" id="APJZ01000004">
    <property type="protein sequence ID" value="EOD42345.1"/>
    <property type="molecule type" value="Genomic_DNA"/>
</dbReference>
<sequence>MVILDVSLNELYKLLNKNLSEEELNEYLLNIKCELDEIEGNNAKIEVKDFNRIDLYSLSGIARELKGILNIETGIPKFEIRDSNYDLIVDKEILNVRPYIVGAIVKDVKLNEDRLKDLIQLQEKISQSFGRNRQKVAIGTHNFDLIKFPVYYKLTDPETRFIPLGFNRELSLREILENTEAGKKYSYILNKYNKYPILIDSNNNIISFPPIINSNKIGRLDINTRNIFIDVSGTDLEKILLALNVIVLALKDFGGEIYSINVIYPDKKIKTPELKVIKKEMDLNKIKKYLGIELDSNKIIEYLNKKRMNAKIENNKLIIEYLNYRDDILSEYDIIEEILISYGYNNLKPREIKVYTKGELSRERKIMNNIRKIMVNMGCIEIYTPILSNKDINSLLNEDREIIELINPVSSSYNSIRGYLLSSFLQLLSENNELKFPAKIFELNRVSYIKDNKIIEDLNLLYIYSDYEVSVNNSLKVLKRLFKELKIDFDIRNSNHKFLIDGRQGDIFVNNENIGWIGEIDPNILEKLSIKYPLTGFEIGIKKLMKYIKYDI</sequence>
<dbReference type="InterPro" id="IPR045060">
    <property type="entry name" value="Phe-tRNA-ligase_IIc_bsu"/>
</dbReference>
<evidence type="ECO:0000313" key="15">
    <source>
        <dbReference type="Proteomes" id="UP000053279"/>
    </source>
</evidence>
<keyword evidence="15" id="KW-1185">Reference proteome</keyword>
<dbReference type="SMART" id="SM00874">
    <property type="entry name" value="B5"/>
    <property type="match status" value="1"/>
</dbReference>